<dbReference type="Proteomes" id="UP000554482">
    <property type="component" value="Unassembled WGS sequence"/>
</dbReference>
<evidence type="ECO:0000313" key="2">
    <source>
        <dbReference type="EMBL" id="KAF5204671.1"/>
    </source>
</evidence>
<dbReference type="InterPro" id="IPR036397">
    <property type="entry name" value="RNaseH_sf"/>
</dbReference>
<reference evidence="2 3" key="1">
    <citation type="submission" date="2020-06" db="EMBL/GenBank/DDBJ databases">
        <title>Transcriptomic and genomic resources for Thalictrum thalictroides and T. hernandezii: Facilitating candidate gene discovery in an emerging model plant lineage.</title>
        <authorList>
            <person name="Arias T."/>
            <person name="Riano-Pachon D.M."/>
            <person name="Di Stilio V.S."/>
        </authorList>
    </citation>
    <scope>NUCLEOTIDE SEQUENCE [LARGE SCALE GENOMIC DNA]</scope>
    <source>
        <strain evidence="3">cv. WT478/WT964</strain>
        <tissue evidence="2">Leaves</tissue>
    </source>
</reference>
<gene>
    <name evidence="2" type="ORF">FRX31_005740</name>
</gene>
<dbReference type="InterPro" id="IPR044730">
    <property type="entry name" value="RNase_H-like_dom_plant"/>
</dbReference>
<dbReference type="AlphaFoldDB" id="A0A7J6X4J3"/>
<dbReference type="Pfam" id="PF13456">
    <property type="entry name" value="RVT_3"/>
    <property type="match status" value="1"/>
</dbReference>
<dbReference type="OrthoDB" id="1752183at2759"/>
<dbReference type="PANTHER" id="PTHR47723">
    <property type="entry name" value="OS05G0353850 PROTEIN"/>
    <property type="match status" value="1"/>
</dbReference>
<dbReference type="InterPro" id="IPR002156">
    <property type="entry name" value="RNaseH_domain"/>
</dbReference>
<dbReference type="EMBL" id="JABWDY010005140">
    <property type="protein sequence ID" value="KAF5204671.1"/>
    <property type="molecule type" value="Genomic_DNA"/>
</dbReference>
<dbReference type="GO" id="GO:0004523">
    <property type="term" value="F:RNA-DNA hybrid ribonuclease activity"/>
    <property type="evidence" value="ECO:0007669"/>
    <property type="project" value="InterPro"/>
</dbReference>
<dbReference type="InterPro" id="IPR053151">
    <property type="entry name" value="RNase_H-like"/>
</dbReference>
<accession>A0A7J6X4J3</accession>
<evidence type="ECO:0000259" key="1">
    <source>
        <dbReference type="PROSITE" id="PS50879"/>
    </source>
</evidence>
<organism evidence="2 3">
    <name type="scientific">Thalictrum thalictroides</name>
    <name type="common">Rue-anemone</name>
    <name type="synonym">Anemone thalictroides</name>
    <dbReference type="NCBI Taxonomy" id="46969"/>
    <lineage>
        <taxon>Eukaryota</taxon>
        <taxon>Viridiplantae</taxon>
        <taxon>Streptophyta</taxon>
        <taxon>Embryophyta</taxon>
        <taxon>Tracheophyta</taxon>
        <taxon>Spermatophyta</taxon>
        <taxon>Magnoliopsida</taxon>
        <taxon>Ranunculales</taxon>
        <taxon>Ranunculaceae</taxon>
        <taxon>Thalictroideae</taxon>
        <taxon>Thalictrum</taxon>
    </lineage>
</organism>
<dbReference type="PANTHER" id="PTHR47723:SF19">
    <property type="entry name" value="POLYNUCLEOTIDYL TRANSFERASE, RIBONUCLEASE H-LIKE SUPERFAMILY PROTEIN"/>
    <property type="match status" value="1"/>
</dbReference>
<dbReference type="CDD" id="cd06222">
    <property type="entry name" value="RNase_H_like"/>
    <property type="match status" value="1"/>
</dbReference>
<dbReference type="GO" id="GO:0003676">
    <property type="term" value="F:nucleic acid binding"/>
    <property type="evidence" value="ECO:0007669"/>
    <property type="project" value="InterPro"/>
</dbReference>
<proteinExistence type="predicted"/>
<feature type="domain" description="RNase H type-1" evidence="1">
    <location>
        <begin position="30"/>
        <end position="157"/>
    </location>
</feature>
<name>A0A7J6X4J3_THATH</name>
<dbReference type="Gene3D" id="3.30.420.10">
    <property type="entry name" value="Ribonuclease H-like superfamily/Ribonuclease H"/>
    <property type="match status" value="1"/>
</dbReference>
<protein>
    <recommendedName>
        <fullName evidence="1">RNase H type-1 domain-containing protein</fullName>
    </recommendedName>
</protein>
<sequence>MFKQSALVCGIPIKDPPLKAPIIVFWKRPNADSVALNIDGASQEGFAAGGSLIRNHLGQHIVNFFSFYGEGTNNMAETRALYDGLQLCEDLCIDEVEIQTDSLLVVQWFMQIIEIPWSLKNWWKKIRLKKRLMNIKIFHVYREGNKVADFLSKKGLQLRCDGASNYRTDRHFKQLLVADRSNIPNFRHARN</sequence>
<dbReference type="SUPFAM" id="SSF53098">
    <property type="entry name" value="Ribonuclease H-like"/>
    <property type="match status" value="1"/>
</dbReference>
<dbReference type="InterPro" id="IPR012337">
    <property type="entry name" value="RNaseH-like_sf"/>
</dbReference>
<keyword evidence="3" id="KW-1185">Reference proteome</keyword>
<comment type="caution">
    <text evidence="2">The sequence shown here is derived from an EMBL/GenBank/DDBJ whole genome shotgun (WGS) entry which is preliminary data.</text>
</comment>
<evidence type="ECO:0000313" key="3">
    <source>
        <dbReference type="Proteomes" id="UP000554482"/>
    </source>
</evidence>
<dbReference type="PROSITE" id="PS50879">
    <property type="entry name" value="RNASE_H_1"/>
    <property type="match status" value="1"/>
</dbReference>